<gene>
    <name evidence="5" type="ORF">F5878DRAFT_283959</name>
</gene>
<sequence length="1171" mass="129938">MNQKENIFNTMFPVVKSEPQEAKIPLAPLTSSTATTASASNVHVKQELNIEPSTNDARFPISCETGNALPPPTSTALVRSKNYTVYPSADEIPYSSEAALREGMEMVNCLKVFMSKLTLGSKLRQEVWNRDLANLQAQTTPKTLIAICGATGAGKSSILNALLDDNIVPTSGMRACTAVVTEIAHHSKRTIDADVSFLSVAEWKQELSILQSDLIEEDGSLKRTNDLKSDAGVAWQKVHAVYPTLSQERLVTMSSDQIIAHDPRIALLLGSTKHISARNSRQFGEEIAKYIDSKDQSRGKKDKKKKQDEKSLMDKVREAAGASKNKDKTKDANAPAFWPLIRQVNVRCPAECLSSGCVLVDLPGVADANAARNSIAKDYMKRAQCIWILAPITRAVDDKTARDLLGDAFKMQLKMDGNYHDHTITFIASKTDDISCSEVISALHLEDDPELEEIESELEKINEETEQVTTAKRYLDKSIKGFETQLKTLRAIQKEHGEHIEALKNGDDFTPVLTASTASKGSGSKKRKNHREGKKGSTKRRRSSSLVSEQDSEDEASEDDIDNDESDASEADSDVDRDSDSDGDSDSDRDPDSDADEPEPSEMSSNGDGNSDFEVEELVEEVTVESIEAKKKQTSAEIVAVRARLSEARKEKKDAIDRIATLKKSLSKVQKTKNGWCSLKRSEFSRDVLKEDFRTGLKELDDEAAEARDPEHFDSSFNQRDYEAINLPVFTCSSRDYVRLTKQVKGDGEPTCFSDKASTGIPDLQAWCHTLTIASRTRAVKNFFDSLKTFATNMNSFISGIGSVTPEDRRALQDKWESIMDDDDDEPMSAGADEEDDYFTAFLNSRAEYQRLFAMHSGTKKNNKGIAPRLNEDFGKLIQECVAQLQDLFKDGLEDKCRVGASLSANEAVELSDSFAAAMHWASYRATLRRHGTFRRDLNVELLAPFTRNIATSWGKLFETDLLGQFEGNVQAAIRRLLDDVAESAAIGLQDRARMQGSLCKTEADVVLKQVVAVVRETISTQQKDISRCLAPHVQNNLIDGYELAMEERGRGSVARQKLVFRTFLSERKDDLFDEGADVIMQGLSALCSSVGDALKVAFKELAKKVEVNLAILWEDVQDDPREAENRREMVQTITEILDQGQMWQQAATSDKVKSLPNVEQAPQDVDVEMN</sequence>
<dbReference type="InterPro" id="IPR045063">
    <property type="entry name" value="Dynamin_N"/>
</dbReference>
<organism evidence="5 6">
    <name type="scientific">Lentinula raphanica</name>
    <dbReference type="NCBI Taxonomy" id="153919"/>
    <lineage>
        <taxon>Eukaryota</taxon>
        <taxon>Fungi</taxon>
        <taxon>Dikarya</taxon>
        <taxon>Basidiomycota</taxon>
        <taxon>Agaricomycotina</taxon>
        <taxon>Agaricomycetes</taxon>
        <taxon>Agaricomycetidae</taxon>
        <taxon>Agaricales</taxon>
        <taxon>Marasmiineae</taxon>
        <taxon>Omphalotaceae</taxon>
        <taxon>Lentinula</taxon>
    </lineage>
</organism>
<reference evidence="5" key="1">
    <citation type="submission" date="2022-08" db="EMBL/GenBank/DDBJ databases">
        <authorList>
            <consortium name="DOE Joint Genome Institute"/>
            <person name="Min B."/>
            <person name="Riley R."/>
            <person name="Sierra-Patev S."/>
            <person name="Naranjo-Ortiz M."/>
            <person name="Looney B."/>
            <person name="Konkel Z."/>
            <person name="Slot J.C."/>
            <person name="Sakamoto Y."/>
            <person name="Steenwyk J.L."/>
            <person name="Rokas A."/>
            <person name="Carro J."/>
            <person name="Camarero S."/>
            <person name="Ferreira P."/>
            <person name="Molpeceres G."/>
            <person name="Ruiz-Duenas F.J."/>
            <person name="Serrano A."/>
            <person name="Henrissat B."/>
            <person name="Drula E."/>
            <person name="Hughes K.W."/>
            <person name="Mata J.L."/>
            <person name="Ishikawa N.K."/>
            <person name="Vargas-Isla R."/>
            <person name="Ushijima S."/>
            <person name="Smith C.A."/>
            <person name="Ahrendt S."/>
            <person name="Andreopoulos W."/>
            <person name="He G."/>
            <person name="Labutti K."/>
            <person name="Lipzen A."/>
            <person name="Ng V."/>
            <person name="Sandor L."/>
            <person name="Barry K."/>
            <person name="Martinez A.T."/>
            <person name="Xiao Y."/>
            <person name="Gibbons J.G."/>
            <person name="Terashima K."/>
            <person name="Hibbett D.S."/>
            <person name="Grigoriev I.V."/>
        </authorList>
    </citation>
    <scope>NUCLEOTIDE SEQUENCE</scope>
    <source>
        <strain evidence="5">TFB9207</strain>
    </source>
</reference>
<feature type="compositionally biased region" description="Acidic residues" evidence="2">
    <location>
        <begin position="550"/>
        <end position="573"/>
    </location>
</feature>
<dbReference type="PANTHER" id="PTHR36681:SF3">
    <property type="entry name" value="NUCLEAR GTPASE, GERMINAL CENTER-ASSOCIATED, TANDEM DUPLICATE 3"/>
    <property type="match status" value="1"/>
</dbReference>
<evidence type="ECO:0000313" key="5">
    <source>
        <dbReference type="EMBL" id="KAJ3836032.1"/>
    </source>
</evidence>
<evidence type="ECO:0000256" key="2">
    <source>
        <dbReference type="SAM" id="MobiDB-lite"/>
    </source>
</evidence>
<feature type="compositionally biased region" description="Basic residues" evidence="2">
    <location>
        <begin position="523"/>
        <end position="543"/>
    </location>
</feature>
<comment type="caution">
    <text evidence="5">The sequence shown here is derived from an EMBL/GenBank/DDBJ whole genome shotgun (WGS) entry which is preliminary data.</text>
</comment>
<dbReference type="AlphaFoldDB" id="A0AA38P483"/>
<feature type="domain" description="Dynamin N-terminal" evidence="3">
    <location>
        <begin position="145"/>
        <end position="404"/>
    </location>
</feature>
<feature type="region of interest" description="Disordered" evidence="2">
    <location>
        <begin position="510"/>
        <end position="617"/>
    </location>
</feature>
<proteinExistence type="predicted"/>
<feature type="domain" description="DUF7605" evidence="4">
    <location>
        <begin position="909"/>
        <end position="1067"/>
    </location>
</feature>
<dbReference type="PANTHER" id="PTHR36681">
    <property type="entry name" value="NUCLEAR GTPASE, GERMINAL CENTER-ASSOCIATED, TANDEM DUPLICATE 3"/>
    <property type="match status" value="1"/>
</dbReference>
<dbReference type="Proteomes" id="UP001163846">
    <property type="component" value="Unassembled WGS sequence"/>
</dbReference>
<evidence type="ECO:0000259" key="3">
    <source>
        <dbReference type="Pfam" id="PF00350"/>
    </source>
</evidence>
<evidence type="ECO:0000313" key="6">
    <source>
        <dbReference type="Proteomes" id="UP001163846"/>
    </source>
</evidence>
<evidence type="ECO:0000256" key="1">
    <source>
        <dbReference type="SAM" id="Coils"/>
    </source>
</evidence>
<dbReference type="SUPFAM" id="SSF52540">
    <property type="entry name" value="P-loop containing nucleoside triphosphate hydrolases"/>
    <property type="match status" value="1"/>
</dbReference>
<dbReference type="InterPro" id="IPR027417">
    <property type="entry name" value="P-loop_NTPase"/>
</dbReference>
<feature type="region of interest" description="Disordered" evidence="2">
    <location>
        <begin position="1149"/>
        <end position="1171"/>
    </location>
</feature>
<evidence type="ECO:0000259" key="4">
    <source>
        <dbReference type="Pfam" id="PF24564"/>
    </source>
</evidence>
<keyword evidence="6" id="KW-1185">Reference proteome</keyword>
<feature type="coiled-coil region" evidence="1">
    <location>
        <begin position="624"/>
        <end position="665"/>
    </location>
</feature>
<keyword evidence="1" id="KW-0175">Coiled coil</keyword>
<protein>
    <recommendedName>
        <fullName evidence="7">GTPase SLIP-GC</fullName>
    </recommendedName>
</protein>
<evidence type="ECO:0008006" key="7">
    <source>
        <dbReference type="Google" id="ProtNLM"/>
    </source>
</evidence>
<name>A0AA38P483_9AGAR</name>
<feature type="compositionally biased region" description="Basic and acidic residues" evidence="2">
    <location>
        <begin position="574"/>
        <end position="592"/>
    </location>
</feature>
<dbReference type="InterPro" id="IPR056024">
    <property type="entry name" value="DUF7605"/>
</dbReference>
<accession>A0AA38P483</accession>
<dbReference type="EMBL" id="MU806355">
    <property type="protein sequence ID" value="KAJ3836032.1"/>
    <property type="molecule type" value="Genomic_DNA"/>
</dbReference>
<dbReference type="Pfam" id="PF00350">
    <property type="entry name" value="Dynamin_N"/>
    <property type="match status" value="1"/>
</dbReference>
<dbReference type="Pfam" id="PF24564">
    <property type="entry name" value="DUF7605"/>
    <property type="match status" value="1"/>
</dbReference>
<dbReference type="Gene3D" id="3.40.50.300">
    <property type="entry name" value="P-loop containing nucleotide triphosphate hydrolases"/>
    <property type="match status" value="2"/>
</dbReference>